<dbReference type="GO" id="GO:0003697">
    <property type="term" value="F:single-stranded DNA binding"/>
    <property type="evidence" value="ECO:0007669"/>
    <property type="project" value="TreeGrafter"/>
</dbReference>
<feature type="compositionally biased region" description="Basic and acidic residues" evidence="1">
    <location>
        <begin position="300"/>
        <end position="315"/>
    </location>
</feature>
<keyword evidence="3" id="KW-0378">Hydrolase</keyword>
<dbReference type="GO" id="GO:0006515">
    <property type="term" value="P:protein quality control for misfolded or incompletely synthesized proteins"/>
    <property type="evidence" value="ECO:0007669"/>
    <property type="project" value="TreeGrafter"/>
</dbReference>
<dbReference type="InterPro" id="IPR003111">
    <property type="entry name" value="Lon_prtase_N"/>
</dbReference>
<protein>
    <submittedName>
        <fullName evidence="3">Lon protease, mitochondrial</fullName>
    </submittedName>
</protein>
<dbReference type="GO" id="GO:0051131">
    <property type="term" value="P:chaperone-mediated protein complex assembly"/>
    <property type="evidence" value="ECO:0007669"/>
    <property type="project" value="TreeGrafter"/>
</dbReference>
<dbReference type="GO" id="GO:0007005">
    <property type="term" value="P:mitochondrion organization"/>
    <property type="evidence" value="ECO:0007669"/>
    <property type="project" value="TreeGrafter"/>
</dbReference>
<comment type="caution">
    <text evidence="3">The sequence shown here is derived from an EMBL/GenBank/DDBJ whole genome shotgun (WGS) entry which is preliminary data.</text>
</comment>
<gene>
    <name evidence="3" type="primary">LONP1_0</name>
    <name evidence="3" type="ORF">GWK47_023399</name>
</gene>
<dbReference type="EMBL" id="JACEEZ010024480">
    <property type="protein sequence ID" value="KAG0710154.1"/>
    <property type="molecule type" value="Genomic_DNA"/>
</dbReference>
<name>A0A8J4XMK5_CHIOP</name>
<dbReference type="GO" id="GO:0004176">
    <property type="term" value="F:ATP-dependent peptidase activity"/>
    <property type="evidence" value="ECO:0007669"/>
    <property type="project" value="InterPro"/>
</dbReference>
<dbReference type="Gene3D" id="1.20.58.1480">
    <property type="match status" value="1"/>
</dbReference>
<evidence type="ECO:0000313" key="3">
    <source>
        <dbReference type="EMBL" id="KAG0710154.1"/>
    </source>
</evidence>
<dbReference type="SMART" id="SM00464">
    <property type="entry name" value="LON"/>
    <property type="match status" value="1"/>
</dbReference>
<dbReference type="Gene3D" id="2.30.130.40">
    <property type="entry name" value="LON domain-like"/>
    <property type="match status" value="1"/>
</dbReference>
<feature type="region of interest" description="Disordered" evidence="1">
    <location>
        <begin position="300"/>
        <end position="359"/>
    </location>
</feature>
<dbReference type="Pfam" id="PF02190">
    <property type="entry name" value="LON_substr_bdg"/>
    <property type="match status" value="2"/>
</dbReference>
<evidence type="ECO:0000256" key="1">
    <source>
        <dbReference type="SAM" id="MobiDB-lite"/>
    </source>
</evidence>
<accession>A0A8J4XMK5</accession>
<keyword evidence="4" id="KW-1185">Reference proteome</keyword>
<proteinExistence type="predicted"/>
<reference evidence="3" key="1">
    <citation type="submission" date="2020-07" db="EMBL/GenBank/DDBJ databases">
        <title>The High-quality genome of the commercially important snow crab, Chionoecetes opilio.</title>
        <authorList>
            <person name="Jeong J.-H."/>
            <person name="Ryu S."/>
        </authorList>
    </citation>
    <scope>NUCLEOTIDE SEQUENCE</scope>
    <source>
        <strain evidence="3">MADBK_172401_WGS</strain>
        <tissue evidence="3">Digestive gland</tissue>
    </source>
</reference>
<dbReference type="PANTHER" id="PTHR43718">
    <property type="entry name" value="LON PROTEASE"/>
    <property type="match status" value="1"/>
</dbReference>
<feature type="compositionally biased region" description="Low complexity" evidence="1">
    <location>
        <begin position="328"/>
        <end position="343"/>
    </location>
</feature>
<dbReference type="GO" id="GO:0005759">
    <property type="term" value="C:mitochondrial matrix"/>
    <property type="evidence" value="ECO:0007669"/>
    <property type="project" value="TreeGrafter"/>
</dbReference>
<evidence type="ECO:0000259" key="2">
    <source>
        <dbReference type="PROSITE" id="PS51787"/>
    </source>
</evidence>
<dbReference type="GO" id="GO:0005524">
    <property type="term" value="F:ATP binding"/>
    <property type="evidence" value="ECO:0007669"/>
    <property type="project" value="InterPro"/>
</dbReference>
<organism evidence="3 4">
    <name type="scientific">Chionoecetes opilio</name>
    <name type="common">Atlantic snow crab</name>
    <name type="synonym">Cancer opilio</name>
    <dbReference type="NCBI Taxonomy" id="41210"/>
    <lineage>
        <taxon>Eukaryota</taxon>
        <taxon>Metazoa</taxon>
        <taxon>Ecdysozoa</taxon>
        <taxon>Arthropoda</taxon>
        <taxon>Crustacea</taxon>
        <taxon>Multicrustacea</taxon>
        <taxon>Malacostraca</taxon>
        <taxon>Eumalacostraca</taxon>
        <taxon>Eucarida</taxon>
        <taxon>Decapoda</taxon>
        <taxon>Pleocyemata</taxon>
        <taxon>Brachyura</taxon>
        <taxon>Eubrachyura</taxon>
        <taxon>Majoidea</taxon>
        <taxon>Majidae</taxon>
        <taxon>Chionoecetes</taxon>
    </lineage>
</organism>
<dbReference type="PROSITE" id="PS51787">
    <property type="entry name" value="LON_N"/>
    <property type="match status" value="1"/>
</dbReference>
<dbReference type="InterPro" id="IPR046336">
    <property type="entry name" value="Lon_prtase_N_sf"/>
</dbReference>
<dbReference type="GO" id="GO:0004252">
    <property type="term" value="F:serine-type endopeptidase activity"/>
    <property type="evidence" value="ECO:0007669"/>
    <property type="project" value="InterPro"/>
</dbReference>
<dbReference type="Proteomes" id="UP000770661">
    <property type="component" value="Unassembled WGS sequence"/>
</dbReference>
<evidence type="ECO:0000313" key="4">
    <source>
        <dbReference type="Proteomes" id="UP000770661"/>
    </source>
</evidence>
<dbReference type="OrthoDB" id="2411602at2759"/>
<dbReference type="PANTHER" id="PTHR43718:SF2">
    <property type="entry name" value="LON PROTEASE HOMOLOG, MITOCHONDRIAL"/>
    <property type="match status" value="1"/>
</dbReference>
<feature type="domain" description="Lon N-terminal" evidence="2">
    <location>
        <begin position="1"/>
        <end position="451"/>
    </location>
</feature>
<keyword evidence="3" id="KW-0645">Protease</keyword>
<dbReference type="InterPro" id="IPR027065">
    <property type="entry name" value="Lon_Prtase"/>
</dbReference>
<dbReference type="AlphaFoldDB" id="A0A8J4XMK5"/>
<sequence>MGISDKDLVNVIRRKVRLNQPYAGVFMKKNESDEREVIDSMSDLHPVGTFVQIHELQDMGDKLRMIVMAHRRISMTAVLPDQPLEEEEELAKSGKNIEFKGVSCLEFKGVSCLEFKGVSCLEFKGVSCLEFKGVSCLEFKGVSCLEFKGVSCLEFKGVSCLEFMGVSCLEFKGVSCLEFKGVSCLEFMGVSCLEFKGVSCLEFKGVSCLEFMGVSCLEFKGVSCLEFKGVSCLEFKGVSCLEFMGVSCLEFMSDLAYRKKFQVHIDGVNARALVEVEGGGTGAQVEVRLPPHNTPIIVAMEDKSGGEGEAGESRVQRLLRRRKRTEQPTEAAAESPETEASTETPEKMDAATQTPPPPPRVLIVQVENVLHDKFQTTEEVKASALTQEIIKTIRDIIALNPLYRESVQQMIQHGQRVVDNPVYLADLAASLTSADSNELQQVLEETKVRGH</sequence>